<dbReference type="AlphaFoldDB" id="A0A2X7ABU5"/>
<evidence type="ECO:0000313" key="2">
    <source>
        <dbReference type="Proteomes" id="UP000532204"/>
    </source>
</evidence>
<organism evidence="1 2">
    <name type="scientific">Escherichia coli</name>
    <dbReference type="NCBI Taxonomy" id="562"/>
    <lineage>
        <taxon>Bacteria</taxon>
        <taxon>Pseudomonadati</taxon>
        <taxon>Pseudomonadota</taxon>
        <taxon>Gammaproteobacteria</taxon>
        <taxon>Enterobacterales</taxon>
        <taxon>Enterobacteriaceae</taxon>
        <taxon>Escherichia</taxon>
    </lineage>
</organism>
<dbReference type="Gene3D" id="1.10.3230.30">
    <property type="entry name" value="Phage gp6-like head-tail connector protein"/>
    <property type="match status" value="1"/>
</dbReference>
<dbReference type="Pfam" id="PF05135">
    <property type="entry name" value="Phage_connect_1"/>
    <property type="match status" value="1"/>
</dbReference>
<sequence>MTAEKITLEEAKLHCRIDGNTEDTLIQAYISAALEVCQKHIGRRFDDGLEFTPAIKIGCLMYISQLYEYRTTLGDTDTKEIPLTISALWSVYRDVGVY</sequence>
<dbReference type="EMBL" id="AASEBA010000119">
    <property type="protein sequence ID" value="EFC9752707.1"/>
    <property type="molecule type" value="Genomic_DNA"/>
</dbReference>
<comment type="caution">
    <text evidence="1">The sequence shown here is derived from an EMBL/GenBank/DDBJ whole genome shotgun (WGS) entry which is preliminary data.</text>
</comment>
<dbReference type="InterPro" id="IPR021146">
    <property type="entry name" value="Phage_gp6-like_head-tail"/>
</dbReference>
<dbReference type="InterPro" id="IPR006450">
    <property type="entry name" value="Phage_HK97_gp6-like"/>
</dbReference>
<gene>
    <name evidence="1" type="ORF">E6D34_26545</name>
</gene>
<dbReference type="CDD" id="cd08054">
    <property type="entry name" value="gp6"/>
    <property type="match status" value="1"/>
</dbReference>
<evidence type="ECO:0000313" key="1">
    <source>
        <dbReference type="EMBL" id="EFC9752707.1"/>
    </source>
</evidence>
<accession>A0A2X7ABU5</accession>
<dbReference type="Proteomes" id="UP000532204">
    <property type="component" value="Unassembled WGS sequence"/>
</dbReference>
<dbReference type="NCBIfam" id="TIGR01560">
    <property type="entry name" value="put_DNA_pack"/>
    <property type="match status" value="1"/>
</dbReference>
<reference evidence="1 2" key="1">
    <citation type="submission" date="2019-05" db="EMBL/GenBank/DDBJ databases">
        <authorList>
            <consortium name="NARMS: The National Antimicrobial Resistance Monitoring System"/>
        </authorList>
    </citation>
    <scope>NUCLEOTIDE SEQUENCE [LARGE SCALE GENOMIC DNA]</scope>
    <source>
        <strain evidence="1 2">CVM N18EC122</strain>
    </source>
</reference>
<protein>
    <submittedName>
        <fullName evidence="1">Phage gp6-like head-tail connector protein</fullName>
    </submittedName>
</protein>
<dbReference type="RefSeq" id="WP_021557926.1">
    <property type="nucleotide sequence ID" value="NZ_BFLZ01000072.1"/>
</dbReference>
<proteinExistence type="predicted"/>
<name>A0A2X7ABU5_ECOLX</name>